<gene>
    <name evidence="1" type="ORF">NIES23_42900</name>
</gene>
<sequence>MWFDPPKSPLKRVTLILVPPFLRGVRGDQNDVGQGYKTCVYTVASQGRGLERGFWVYILTFQTTS</sequence>
<evidence type="ECO:0000313" key="2">
    <source>
        <dbReference type="Proteomes" id="UP000217507"/>
    </source>
</evidence>
<reference evidence="1 2" key="1">
    <citation type="submission" date="2017-06" db="EMBL/GenBank/DDBJ databases">
        <title>Genome sequencing of cyanobaciteial culture collection at National Institute for Environmental Studies (NIES).</title>
        <authorList>
            <person name="Hirose Y."/>
            <person name="Shimura Y."/>
            <person name="Fujisawa T."/>
            <person name="Nakamura Y."/>
            <person name="Kawachi M."/>
        </authorList>
    </citation>
    <scope>NUCLEOTIDE SEQUENCE [LARGE SCALE GENOMIC DNA]</scope>
    <source>
        <strain evidence="1 2">NIES-23</strain>
    </source>
</reference>
<name>A0A1Z4KRA8_ANAVA</name>
<protein>
    <submittedName>
        <fullName evidence="1">Uncharacterized protein</fullName>
    </submittedName>
</protein>
<proteinExistence type="predicted"/>
<evidence type="ECO:0000313" key="1">
    <source>
        <dbReference type="EMBL" id="BAY71472.1"/>
    </source>
</evidence>
<dbReference type="Proteomes" id="UP000217507">
    <property type="component" value="Chromosome"/>
</dbReference>
<organism evidence="1 2">
    <name type="scientific">Trichormus variabilis NIES-23</name>
    <dbReference type="NCBI Taxonomy" id="1973479"/>
    <lineage>
        <taxon>Bacteria</taxon>
        <taxon>Bacillati</taxon>
        <taxon>Cyanobacteriota</taxon>
        <taxon>Cyanophyceae</taxon>
        <taxon>Nostocales</taxon>
        <taxon>Nostocaceae</taxon>
        <taxon>Trichormus</taxon>
    </lineage>
</organism>
<accession>A0A1Z4KRA8</accession>
<dbReference type="EMBL" id="AP018216">
    <property type="protein sequence ID" value="BAY71472.1"/>
    <property type="molecule type" value="Genomic_DNA"/>
</dbReference>
<dbReference type="AlphaFoldDB" id="A0A1Z4KRA8"/>